<evidence type="ECO:0000313" key="1">
    <source>
        <dbReference type="EMBL" id="NHZ81854.1"/>
    </source>
</evidence>
<accession>A0ABX0NFY1</accession>
<sequence>MSATTLPVQRDAIASASDAVNVADVAVCFVNNRIHPMISAIVALADFEGADAAAIRTRLGLILDFAKVGRIIVEDAGGFLETERDDMLAKLTALKGAIQ</sequence>
<reference evidence="1 2" key="1">
    <citation type="submission" date="2019-10" db="EMBL/GenBank/DDBJ databases">
        <title>Taxonomy of Antarctic Massilia spp.: description of Massilia rubra sp. nov., Massilia aquatica sp. nov., Massilia mucilaginosa sp. nov., Massilia frigida sp. nov. isolated from streams, lakes and regoliths.</title>
        <authorList>
            <person name="Holochova P."/>
            <person name="Sedlacek I."/>
            <person name="Kralova S."/>
            <person name="Maslanova I."/>
            <person name="Busse H.-J."/>
            <person name="Stankova E."/>
            <person name="Vrbovska V."/>
            <person name="Kovarovic V."/>
            <person name="Bartak M."/>
            <person name="Svec P."/>
            <person name="Pantucek R."/>
        </authorList>
    </citation>
    <scope>NUCLEOTIDE SEQUENCE [LARGE SCALE GENOMIC DNA]</scope>
    <source>
        <strain evidence="1 2">CCM 8695</strain>
    </source>
</reference>
<comment type="caution">
    <text evidence="1">The sequence shown here is derived from an EMBL/GenBank/DDBJ whole genome shotgun (WGS) entry which is preliminary data.</text>
</comment>
<protein>
    <submittedName>
        <fullName evidence="1">Uncharacterized protein</fullName>
    </submittedName>
</protein>
<evidence type="ECO:0000313" key="2">
    <source>
        <dbReference type="Proteomes" id="UP000621455"/>
    </source>
</evidence>
<name>A0ABX0NFY1_9BURK</name>
<dbReference type="RefSeq" id="WP_167089305.1">
    <property type="nucleotide sequence ID" value="NZ_WHJG01000025.1"/>
</dbReference>
<keyword evidence="2" id="KW-1185">Reference proteome</keyword>
<dbReference type="Proteomes" id="UP000621455">
    <property type="component" value="Unassembled WGS sequence"/>
</dbReference>
<gene>
    <name evidence="1" type="ORF">F2P44_21615</name>
</gene>
<organism evidence="1 2">
    <name type="scientific">Massilia frigida</name>
    <dbReference type="NCBI Taxonomy" id="2609281"/>
    <lineage>
        <taxon>Bacteria</taxon>
        <taxon>Pseudomonadati</taxon>
        <taxon>Pseudomonadota</taxon>
        <taxon>Betaproteobacteria</taxon>
        <taxon>Burkholderiales</taxon>
        <taxon>Oxalobacteraceae</taxon>
        <taxon>Telluria group</taxon>
        <taxon>Massilia</taxon>
    </lineage>
</organism>
<dbReference type="EMBL" id="WHJG01000025">
    <property type="protein sequence ID" value="NHZ81854.1"/>
    <property type="molecule type" value="Genomic_DNA"/>
</dbReference>
<proteinExistence type="predicted"/>